<name>A0ACC5R5B9_9HYPH</name>
<dbReference type="EMBL" id="JAENHL010000007">
    <property type="protein sequence ID" value="MBK1867849.1"/>
    <property type="molecule type" value="Genomic_DNA"/>
</dbReference>
<protein>
    <submittedName>
        <fullName evidence="1">Uncharacterized protein</fullName>
    </submittedName>
</protein>
<evidence type="ECO:0000313" key="2">
    <source>
        <dbReference type="Proteomes" id="UP000616151"/>
    </source>
</evidence>
<organism evidence="1 2">
    <name type="scientific">Taklimakanibacter albus</name>
    <dbReference type="NCBI Taxonomy" id="2800327"/>
    <lineage>
        <taxon>Bacteria</taxon>
        <taxon>Pseudomonadati</taxon>
        <taxon>Pseudomonadota</taxon>
        <taxon>Alphaproteobacteria</taxon>
        <taxon>Hyphomicrobiales</taxon>
        <taxon>Aestuariivirgaceae</taxon>
        <taxon>Taklimakanibacter</taxon>
    </lineage>
</organism>
<evidence type="ECO:0000313" key="1">
    <source>
        <dbReference type="EMBL" id="MBK1867849.1"/>
    </source>
</evidence>
<dbReference type="Proteomes" id="UP000616151">
    <property type="component" value="Unassembled WGS sequence"/>
</dbReference>
<gene>
    <name evidence="1" type="ORF">JHL16_15940</name>
</gene>
<comment type="caution">
    <text evidence="1">The sequence shown here is derived from an EMBL/GenBank/DDBJ whole genome shotgun (WGS) entry which is preliminary data.</text>
</comment>
<reference evidence="1" key="1">
    <citation type="submission" date="2021-01" db="EMBL/GenBank/DDBJ databases">
        <authorList>
            <person name="Sun Q."/>
        </authorList>
    </citation>
    <scope>NUCLEOTIDE SEQUENCE</scope>
    <source>
        <strain evidence="1">YIM B02566</strain>
    </source>
</reference>
<sequence length="299" mass="30415">MANVTVETPLAEGSRPAVVWGPIFAGAFAAIVATVVLMLLGSGLGLTLVSPWSAESASLTTIAASTAIWLVIVQWLSSALGGYLSGRLRTKWVGVHTDEVFFRDTAHGFMAWAVATLVIVGLIGLHTTTLLGAGTQVAASVAGGAANAAGQAAQSSGQNDPTGYLVDSLLRPADPSRLATSGVEGDQAAAAQASRILAMGAIQGEVTPEDRTYLASLVAARTGLAQQDAQARVEAFLTKASEWKAKAQQAADEARKASATAAILAALSMAIGAFIASVAGAMGGRQRDDDELLVISSAR</sequence>
<accession>A0ACC5R5B9</accession>
<keyword evidence="2" id="KW-1185">Reference proteome</keyword>
<proteinExistence type="predicted"/>